<accession>A0A495JKM8</accession>
<comment type="caution">
    <text evidence="2">The sequence shown here is derived from an EMBL/GenBank/DDBJ whole genome shotgun (WGS) entry which is preliminary data.</text>
</comment>
<organism evidence="2 3">
    <name type="scientific">Micromonospora pisi</name>
    <dbReference type="NCBI Taxonomy" id="589240"/>
    <lineage>
        <taxon>Bacteria</taxon>
        <taxon>Bacillati</taxon>
        <taxon>Actinomycetota</taxon>
        <taxon>Actinomycetes</taxon>
        <taxon>Micromonosporales</taxon>
        <taxon>Micromonosporaceae</taxon>
        <taxon>Micromonospora</taxon>
    </lineage>
</organism>
<dbReference type="PANTHER" id="PTHR21666:SF270">
    <property type="entry name" value="MUREIN HYDROLASE ACTIVATOR ENVC"/>
    <property type="match status" value="1"/>
</dbReference>
<dbReference type="Proteomes" id="UP000277671">
    <property type="component" value="Unassembled WGS sequence"/>
</dbReference>
<dbReference type="SUPFAM" id="SSF51261">
    <property type="entry name" value="Duplicated hybrid motif"/>
    <property type="match status" value="1"/>
</dbReference>
<evidence type="ECO:0000313" key="3">
    <source>
        <dbReference type="Proteomes" id="UP000277671"/>
    </source>
</evidence>
<dbReference type="Gene3D" id="2.70.70.10">
    <property type="entry name" value="Glucose Permease (Domain IIA)"/>
    <property type="match status" value="1"/>
</dbReference>
<gene>
    <name evidence="2" type="ORF">BDK92_3965</name>
</gene>
<dbReference type="InterPro" id="IPR050570">
    <property type="entry name" value="Cell_wall_metabolism_enzyme"/>
</dbReference>
<keyword evidence="3" id="KW-1185">Reference proteome</keyword>
<dbReference type="OrthoDB" id="5496837at2"/>
<proteinExistence type="predicted"/>
<dbReference type="AlphaFoldDB" id="A0A495JKM8"/>
<sequence length="384" mass="40582">MSDDQDPAANARRRRLPALAIALTAALALLCCTGGTGALLFSEFLGKSDDPVLNTFGCGQDKPIEIKDGLPIIEPYDAAQMRNAAVIINVGAQMRVPPRGWVIAVATAMQESRLSNLPHLGASNDHDSIGLFQQRPSQGWGTPQQLLDPEYTSRKFYEKLLEVRGWQKKRLTDAAQRVQRSAFPDAYAKHEAIATQIVNALTKGAARAAGAGVPVNGADLRCAAGADIAASGWTLPIPGAVGSGFRTASRPSHNGVDIGAAKGTEIRAAASGRVLVARCDPDRGGVRSCDVDGFPGKGGCGWFVDILHANQIITRYCHMVRKPLVNVNDMVEAGQVIGNVGSSGNSSGPHLHFEVHVKGDRSSRGAINPVPFMRDRGATLQGNG</sequence>
<dbReference type="PANTHER" id="PTHR21666">
    <property type="entry name" value="PEPTIDASE-RELATED"/>
    <property type="match status" value="1"/>
</dbReference>
<dbReference type="InterPro" id="IPR016047">
    <property type="entry name" value="M23ase_b-sheet_dom"/>
</dbReference>
<name>A0A495JKM8_9ACTN</name>
<evidence type="ECO:0000313" key="2">
    <source>
        <dbReference type="EMBL" id="RKR89610.1"/>
    </source>
</evidence>
<evidence type="ECO:0000259" key="1">
    <source>
        <dbReference type="Pfam" id="PF01551"/>
    </source>
</evidence>
<protein>
    <submittedName>
        <fullName evidence="2">Peptidase M23-like protein</fullName>
    </submittedName>
</protein>
<dbReference type="RefSeq" id="WP_121158022.1">
    <property type="nucleotide sequence ID" value="NZ_RBKT01000001.1"/>
</dbReference>
<dbReference type="GO" id="GO:0004222">
    <property type="term" value="F:metalloendopeptidase activity"/>
    <property type="evidence" value="ECO:0007669"/>
    <property type="project" value="TreeGrafter"/>
</dbReference>
<reference evidence="2 3" key="1">
    <citation type="submission" date="2018-10" db="EMBL/GenBank/DDBJ databases">
        <title>Sequencing the genomes of 1000 actinobacteria strains.</title>
        <authorList>
            <person name="Klenk H.-P."/>
        </authorList>
    </citation>
    <scope>NUCLEOTIDE SEQUENCE [LARGE SCALE GENOMIC DNA]</scope>
    <source>
        <strain evidence="2 3">DSM 45175</strain>
    </source>
</reference>
<dbReference type="CDD" id="cd12797">
    <property type="entry name" value="M23_peptidase"/>
    <property type="match status" value="1"/>
</dbReference>
<dbReference type="EMBL" id="RBKT01000001">
    <property type="protein sequence ID" value="RKR89610.1"/>
    <property type="molecule type" value="Genomic_DNA"/>
</dbReference>
<dbReference type="InterPro" id="IPR011055">
    <property type="entry name" value="Dup_hybrid_motif"/>
</dbReference>
<dbReference type="Pfam" id="PF01551">
    <property type="entry name" value="Peptidase_M23"/>
    <property type="match status" value="1"/>
</dbReference>
<feature type="domain" description="M23ase beta-sheet core" evidence="1">
    <location>
        <begin position="252"/>
        <end position="361"/>
    </location>
</feature>